<dbReference type="Gene3D" id="3.40.50.2300">
    <property type="match status" value="1"/>
</dbReference>
<dbReference type="EMBL" id="LT838272">
    <property type="protein sequence ID" value="SMB90100.1"/>
    <property type="molecule type" value="Genomic_DNA"/>
</dbReference>
<dbReference type="InterPro" id="IPR025944">
    <property type="entry name" value="Sigma_54_int_dom_CS"/>
</dbReference>
<dbReference type="RefSeq" id="WP_084663271.1">
    <property type="nucleotide sequence ID" value="NZ_LT838272.1"/>
</dbReference>
<dbReference type="STRING" id="698762.SAMN00808754_0249"/>
<dbReference type="Gene3D" id="3.30.450.20">
    <property type="entry name" value="PAS domain"/>
    <property type="match status" value="1"/>
</dbReference>
<name>A0A1W1VA71_9FIRM</name>
<dbReference type="PROSITE" id="PS50045">
    <property type="entry name" value="SIGMA54_INTERACT_4"/>
    <property type="match status" value="1"/>
</dbReference>
<evidence type="ECO:0000256" key="3">
    <source>
        <dbReference type="ARBA" id="ARBA00023015"/>
    </source>
</evidence>
<organism evidence="7 8">
    <name type="scientific">Thermanaeromonas toyohensis ToBE</name>
    <dbReference type="NCBI Taxonomy" id="698762"/>
    <lineage>
        <taxon>Bacteria</taxon>
        <taxon>Bacillati</taxon>
        <taxon>Bacillota</taxon>
        <taxon>Clostridia</taxon>
        <taxon>Neomoorellales</taxon>
        <taxon>Neomoorellaceae</taxon>
        <taxon>Thermanaeromonas</taxon>
    </lineage>
</organism>
<dbReference type="PROSITE" id="PS50112">
    <property type="entry name" value="PAS"/>
    <property type="match status" value="1"/>
</dbReference>
<dbReference type="PROSITE" id="PS00688">
    <property type="entry name" value="SIGMA54_INTERACT_3"/>
    <property type="match status" value="1"/>
</dbReference>
<dbReference type="FunFam" id="3.40.50.300:FF:000006">
    <property type="entry name" value="DNA-binding transcriptional regulator NtrC"/>
    <property type="match status" value="1"/>
</dbReference>
<dbReference type="InterPro" id="IPR002197">
    <property type="entry name" value="HTH_Fis"/>
</dbReference>
<dbReference type="InterPro" id="IPR000014">
    <property type="entry name" value="PAS"/>
</dbReference>
<dbReference type="InterPro" id="IPR058031">
    <property type="entry name" value="AAA_lid_NorR"/>
</dbReference>
<dbReference type="Pfam" id="PF02954">
    <property type="entry name" value="HTH_8"/>
    <property type="match status" value="1"/>
</dbReference>
<dbReference type="InterPro" id="IPR010524">
    <property type="entry name" value="Sig_transdc_resp-reg_PrpR_N"/>
</dbReference>
<dbReference type="SMART" id="SM00091">
    <property type="entry name" value="PAS"/>
    <property type="match status" value="1"/>
</dbReference>
<dbReference type="InterPro" id="IPR013767">
    <property type="entry name" value="PAS_fold"/>
</dbReference>
<dbReference type="PROSITE" id="PS00675">
    <property type="entry name" value="SIGMA54_INTERACT_1"/>
    <property type="match status" value="1"/>
</dbReference>
<feature type="domain" description="PAS" evidence="6">
    <location>
        <begin position="193"/>
        <end position="244"/>
    </location>
</feature>
<evidence type="ECO:0000313" key="8">
    <source>
        <dbReference type="Proteomes" id="UP000192569"/>
    </source>
</evidence>
<keyword evidence="3" id="KW-0805">Transcription regulation</keyword>
<evidence type="ECO:0000313" key="7">
    <source>
        <dbReference type="EMBL" id="SMB90100.1"/>
    </source>
</evidence>
<evidence type="ECO:0000259" key="6">
    <source>
        <dbReference type="PROSITE" id="PS50112"/>
    </source>
</evidence>
<gene>
    <name evidence="7" type="ORF">SAMN00808754_0249</name>
</gene>
<dbReference type="GO" id="GO:0043565">
    <property type="term" value="F:sequence-specific DNA binding"/>
    <property type="evidence" value="ECO:0007669"/>
    <property type="project" value="InterPro"/>
</dbReference>
<keyword evidence="8" id="KW-1185">Reference proteome</keyword>
<dbReference type="SUPFAM" id="SSF159800">
    <property type="entry name" value="PrpR receptor domain-like"/>
    <property type="match status" value="1"/>
</dbReference>
<protein>
    <submittedName>
        <fullName evidence="7">PAS domain S-box-containing protein</fullName>
    </submittedName>
</protein>
<dbReference type="Gene3D" id="1.10.10.60">
    <property type="entry name" value="Homeodomain-like"/>
    <property type="match status" value="1"/>
</dbReference>
<proteinExistence type="predicted"/>
<feature type="domain" description="Sigma-54 factor interaction" evidence="5">
    <location>
        <begin position="322"/>
        <end position="552"/>
    </location>
</feature>
<dbReference type="Gene3D" id="3.40.50.300">
    <property type="entry name" value="P-loop containing nucleotide triphosphate hydrolases"/>
    <property type="match status" value="1"/>
</dbReference>
<dbReference type="InterPro" id="IPR003593">
    <property type="entry name" value="AAA+_ATPase"/>
</dbReference>
<keyword evidence="1" id="KW-0547">Nucleotide-binding</keyword>
<dbReference type="NCBIfam" id="TIGR00229">
    <property type="entry name" value="sensory_box"/>
    <property type="match status" value="1"/>
</dbReference>
<reference evidence="7 8" key="1">
    <citation type="submission" date="2017-04" db="EMBL/GenBank/DDBJ databases">
        <authorList>
            <person name="Afonso C.L."/>
            <person name="Miller P.J."/>
            <person name="Scott M.A."/>
            <person name="Spackman E."/>
            <person name="Goraichik I."/>
            <person name="Dimitrov K.M."/>
            <person name="Suarez D.L."/>
            <person name="Swayne D.E."/>
        </authorList>
    </citation>
    <scope>NUCLEOTIDE SEQUENCE [LARGE SCALE GENOMIC DNA]</scope>
    <source>
        <strain evidence="7 8">ToBE</strain>
    </source>
</reference>
<dbReference type="InterPro" id="IPR025662">
    <property type="entry name" value="Sigma_54_int_dom_ATP-bd_1"/>
</dbReference>
<dbReference type="SUPFAM" id="SSF46689">
    <property type="entry name" value="Homeodomain-like"/>
    <property type="match status" value="1"/>
</dbReference>
<dbReference type="SUPFAM" id="SSF52540">
    <property type="entry name" value="P-loop containing nucleoside triphosphate hydrolases"/>
    <property type="match status" value="1"/>
</dbReference>
<dbReference type="GO" id="GO:0000156">
    <property type="term" value="F:phosphorelay response regulator activity"/>
    <property type="evidence" value="ECO:0007669"/>
    <property type="project" value="InterPro"/>
</dbReference>
<dbReference type="CDD" id="cd00130">
    <property type="entry name" value="PAS"/>
    <property type="match status" value="1"/>
</dbReference>
<accession>A0A1W1VA71</accession>
<dbReference type="InterPro" id="IPR035965">
    <property type="entry name" value="PAS-like_dom_sf"/>
</dbReference>
<dbReference type="InterPro" id="IPR027417">
    <property type="entry name" value="P-loop_NTPase"/>
</dbReference>
<dbReference type="Gene3D" id="1.10.8.60">
    <property type="match status" value="1"/>
</dbReference>
<dbReference type="AlphaFoldDB" id="A0A1W1VA71"/>
<dbReference type="SMART" id="SM00382">
    <property type="entry name" value="AAA"/>
    <property type="match status" value="1"/>
</dbReference>
<dbReference type="SUPFAM" id="SSF55785">
    <property type="entry name" value="PYP-like sensor domain (PAS domain)"/>
    <property type="match status" value="1"/>
</dbReference>
<evidence type="ECO:0000259" key="5">
    <source>
        <dbReference type="PROSITE" id="PS50045"/>
    </source>
</evidence>
<keyword evidence="4" id="KW-0804">Transcription</keyword>
<dbReference type="Pfam" id="PF06506">
    <property type="entry name" value="PrpR_N"/>
    <property type="match status" value="1"/>
</dbReference>
<dbReference type="Gene3D" id="3.40.50.10660">
    <property type="entry name" value="PrpR receptor domain-like"/>
    <property type="match status" value="1"/>
</dbReference>
<dbReference type="PRINTS" id="PR01590">
    <property type="entry name" value="HTHFIS"/>
</dbReference>
<evidence type="ECO:0000256" key="1">
    <source>
        <dbReference type="ARBA" id="ARBA00022741"/>
    </source>
</evidence>
<dbReference type="CDD" id="cd00009">
    <property type="entry name" value="AAA"/>
    <property type="match status" value="1"/>
</dbReference>
<dbReference type="GO" id="GO:0006355">
    <property type="term" value="P:regulation of DNA-templated transcription"/>
    <property type="evidence" value="ECO:0007669"/>
    <property type="project" value="InterPro"/>
</dbReference>
<dbReference type="Pfam" id="PF00989">
    <property type="entry name" value="PAS"/>
    <property type="match status" value="1"/>
</dbReference>
<dbReference type="OrthoDB" id="9803970at2"/>
<dbReference type="PANTHER" id="PTHR32071">
    <property type="entry name" value="TRANSCRIPTIONAL REGULATORY PROTEIN"/>
    <property type="match status" value="1"/>
</dbReference>
<dbReference type="GO" id="GO:0005524">
    <property type="term" value="F:ATP binding"/>
    <property type="evidence" value="ECO:0007669"/>
    <property type="project" value="UniProtKB-KW"/>
</dbReference>
<dbReference type="Pfam" id="PF25601">
    <property type="entry name" value="AAA_lid_14"/>
    <property type="match status" value="1"/>
</dbReference>
<dbReference type="InterPro" id="IPR002078">
    <property type="entry name" value="Sigma_54_int"/>
</dbReference>
<evidence type="ECO:0000256" key="4">
    <source>
        <dbReference type="ARBA" id="ARBA00023163"/>
    </source>
</evidence>
<dbReference type="PANTHER" id="PTHR32071:SF57">
    <property type="entry name" value="C4-DICARBOXYLATE TRANSPORT TRANSCRIPTIONAL REGULATORY PROTEIN DCTD"/>
    <property type="match status" value="1"/>
</dbReference>
<evidence type="ECO:0000256" key="2">
    <source>
        <dbReference type="ARBA" id="ARBA00022840"/>
    </source>
</evidence>
<dbReference type="Proteomes" id="UP000192569">
    <property type="component" value="Chromosome I"/>
</dbReference>
<dbReference type="InterPro" id="IPR009057">
    <property type="entry name" value="Homeodomain-like_sf"/>
</dbReference>
<dbReference type="Pfam" id="PF00158">
    <property type="entry name" value="Sigma54_activat"/>
    <property type="match status" value="1"/>
</dbReference>
<sequence length="647" mass="71686">MAEIAFIAPYEDLAHVARQVSQELGLELDIYVARMEEGVKAAQEAARKGCQVVVSRGVTAWLIQQSGLDLPVVDVPIGGYDILRAYYQAKQFGGPIGIVDIPDVIQGLESLENILGETFIKYTLKDQGEDIRRGIQAVKEAGAEVVIGKIAMAKEARNFGLNSVIITSGKETVYQALKEAQRVLQVRQQEKRRSEQLKAILDFTYDGILALDEEGRITVFNPVAEKLSGWRAEEAIGRPVTEVIPEGKFHLLLQTGKPELGEILEIGNTRVVANMVPIVVDGRTVGVVTTFQNISSFQNLEHKVRRMLSGRGHVAKYTFQDILGQSPALLEAVCLAKEYAATNSTVLIYGETGTGKEMFAHALHLASPRRQGPFVAVNCAALPENLLESELFGYVEGAFTGARKGGKPGLFELAHRGTIFLDEIGEMSPRLQARVLRVLEEGEIMRLGDDRVIPVDVRVIAATHRDLKAMVREQAFREDLYYRINVLNLTLPPLRERGTDILLLAQHFLEEFCRSLKRPVARLTPEACRELLLYPWPGNIRELRNTMERLALRCHGGEIGAKEILQALELETGKKMKENGGTEKDEGGSQPIKSSSCSGHVFLTAQVKKVERGLIERVLWETGGNKAEAARRLGISRTTLWRKLKKG</sequence>
<keyword evidence="2" id="KW-0067">ATP-binding</keyword>